<keyword evidence="1" id="KW-0812">Transmembrane</keyword>
<dbReference type="EMBL" id="MHUT01000015">
    <property type="protein sequence ID" value="OHA80742.1"/>
    <property type="molecule type" value="Genomic_DNA"/>
</dbReference>
<dbReference type="Gene3D" id="3.30.700.10">
    <property type="entry name" value="Glycoprotein, Type 4 Pilin"/>
    <property type="match status" value="1"/>
</dbReference>
<feature type="transmembrane region" description="Helical" evidence="1">
    <location>
        <begin position="12"/>
        <end position="32"/>
    </location>
</feature>
<evidence type="ECO:0008006" key="4">
    <source>
        <dbReference type="Google" id="ProtNLM"/>
    </source>
</evidence>
<gene>
    <name evidence="2" type="ORF">A3D51_03835</name>
</gene>
<accession>A0A1G2S842</accession>
<evidence type="ECO:0000313" key="2">
    <source>
        <dbReference type="EMBL" id="OHA80742.1"/>
    </source>
</evidence>
<organism evidence="2 3">
    <name type="scientific">Candidatus Yonathbacteria bacterium RIFCSPHIGHO2_02_FULL_44_14</name>
    <dbReference type="NCBI Taxonomy" id="1802724"/>
    <lineage>
        <taxon>Bacteria</taxon>
        <taxon>Candidatus Yonathiibacteriota</taxon>
    </lineage>
</organism>
<dbReference type="AlphaFoldDB" id="A0A1G2S842"/>
<dbReference type="Proteomes" id="UP000179118">
    <property type="component" value="Unassembled WGS sequence"/>
</dbReference>
<dbReference type="InterPro" id="IPR012902">
    <property type="entry name" value="N_methyl_site"/>
</dbReference>
<dbReference type="InterPro" id="IPR045584">
    <property type="entry name" value="Pilin-like"/>
</dbReference>
<dbReference type="Pfam" id="PF07963">
    <property type="entry name" value="N_methyl"/>
    <property type="match status" value="1"/>
</dbReference>
<sequence>MYSFSLSRRRGFTLIEMVVYTAILGIIAVLAINSTLAMTRAFTSLRVSRDINSSATALFERLTRDIRGAYGVDLAQSDLGSNPGRLTLNTKDGGGSNTTIEFYVDNGLIKIREGGVAQGTITTTSTTATNFVVRQLSNINTQAVKIEVTLSATRGDITRTRNFYTTVVLRGTY</sequence>
<keyword evidence="1" id="KW-1133">Transmembrane helix</keyword>
<dbReference type="NCBIfam" id="TIGR02532">
    <property type="entry name" value="IV_pilin_GFxxxE"/>
    <property type="match status" value="1"/>
</dbReference>
<name>A0A1G2S842_9BACT</name>
<reference evidence="2 3" key="1">
    <citation type="journal article" date="2016" name="Nat. Commun.">
        <title>Thousands of microbial genomes shed light on interconnected biogeochemical processes in an aquifer system.</title>
        <authorList>
            <person name="Anantharaman K."/>
            <person name="Brown C.T."/>
            <person name="Hug L.A."/>
            <person name="Sharon I."/>
            <person name="Castelle C.J."/>
            <person name="Probst A.J."/>
            <person name="Thomas B.C."/>
            <person name="Singh A."/>
            <person name="Wilkins M.J."/>
            <person name="Karaoz U."/>
            <person name="Brodie E.L."/>
            <person name="Williams K.H."/>
            <person name="Hubbard S.S."/>
            <person name="Banfield J.F."/>
        </authorList>
    </citation>
    <scope>NUCLEOTIDE SEQUENCE [LARGE SCALE GENOMIC DNA]</scope>
</reference>
<keyword evidence="1" id="KW-0472">Membrane</keyword>
<evidence type="ECO:0000313" key="3">
    <source>
        <dbReference type="Proteomes" id="UP000179118"/>
    </source>
</evidence>
<protein>
    <recommendedName>
        <fullName evidence="4">Prepilin-type N-terminal cleavage/methylation domain-containing protein</fullName>
    </recommendedName>
</protein>
<evidence type="ECO:0000256" key="1">
    <source>
        <dbReference type="SAM" id="Phobius"/>
    </source>
</evidence>
<dbReference type="SUPFAM" id="SSF54523">
    <property type="entry name" value="Pili subunits"/>
    <property type="match status" value="1"/>
</dbReference>
<comment type="caution">
    <text evidence="2">The sequence shown here is derived from an EMBL/GenBank/DDBJ whole genome shotgun (WGS) entry which is preliminary data.</text>
</comment>
<proteinExistence type="predicted"/>